<keyword evidence="2" id="KW-1185">Reference proteome</keyword>
<proteinExistence type="predicted"/>
<dbReference type="Proteomes" id="UP001172386">
    <property type="component" value="Unassembled WGS sequence"/>
</dbReference>
<accession>A0ACC3AG70</accession>
<reference evidence="1" key="1">
    <citation type="submission" date="2022-10" db="EMBL/GenBank/DDBJ databases">
        <title>Culturing micro-colonial fungi from biological soil crusts in the Mojave desert and describing Neophaeococcomyces mojavensis, and introducing the new genera and species Taxawa tesnikishii.</title>
        <authorList>
            <person name="Kurbessoian T."/>
            <person name="Stajich J.E."/>
        </authorList>
    </citation>
    <scope>NUCLEOTIDE SEQUENCE</scope>
    <source>
        <strain evidence="1">JES_112</strain>
    </source>
</reference>
<evidence type="ECO:0000313" key="1">
    <source>
        <dbReference type="EMBL" id="KAJ9661794.1"/>
    </source>
</evidence>
<comment type="caution">
    <text evidence="1">The sequence shown here is derived from an EMBL/GenBank/DDBJ whole genome shotgun (WGS) entry which is preliminary data.</text>
</comment>
<name>A0ACC3AG70_9EURO</name>
<protein>
    <submittedName>
        <fullName evidence="1">Uncharacterized protein</fullName>
    </submittedName>
</protein>
<gene>
    <name evidence="1" type="ORF">H2198_001759</name>
</gene>
<organism evidence="1 2">
    <name type="scientific">Neophaeococcomyces mojaviensis</name>
    <dbReference type="NCBI Taxonomy" id="3383035"/>
    <lineage>
        <taxon>Eukaryota</taxon>
        <taxon>Fungi</taxon>
        <taxon>Dikarya</taxon>
        <taxon>Ascomycota</taxon>
        <taxon>Pezizomycotina</taxon>
        <taxon>Eurotiomycetes</taxon>
        <taxon>Chaetothyriomycetidae</taxon>
        <taxon>Chaetothyriales</taxon>
        <taxon>Chaetothyriales incertae sedis</taxon>
        <taxon>Neophaeococcomyces</taxon>
    </lineage>
</organism>
<sequence length="141" mass="15716">MLASRSLKPKLSLNIAAQAPTQANKPMLSLNLKSPVTPLAPLRSPMFAPLSPLPASPTTRNTKINQKGFSTTAQQPTYSYTNNSTSKSILKRTQTNLPRTRQIQFSEAPVVHSIAPIEDPDYYGGYKKMTRDERRWMVKSL</sequence>
<dbReference type="EMBL" id="JAPDRQ010000020">
    <property type="protein sequence ID" value="KAJ9661794.1"/>
    <property type="molecule type" value="Genomic_DNA"/>
</dbReference>
<evidence type="ECO:0000313" key="2">
    <source>
        <dbReference type="Proteomes" id="UP001172386"/>
    </source>
</evidence>